<reference evidence="1" key="1">
    <citation type="submission" date="2024-01" db="EMBL/GenBank/DDBJ databases">
        <authorList>
            <person name="Webb A."/>
        </authorList>
    </citation>
    <scope>NUCLEOTIDE SEQUENCE</scope>
    <source>
        <strain evidence="1">Pm1</strain>
    </source>
</reference>
<comment type="caution">
    <text evidence="1">The sequence shown here is derived from an EMBL/GenBank/DDBJ whole genome shotgun (WGS) entry which is preliminary data.</text>
</comment>
<protein>
    <submittedName>
        <fullName evidence="1">Uncharacterized protein</fullName>
    </submittedName>
</protein>
<dbReference type="AlphaFoldDB" id="A0AAV1TR45"/>
<name>A0AAV1TR45_9STRA</name>
<organism evidence="1 2">
    <name type="scientific">Peronospora matthiolae</name>
    <dbReference type="NCBI Taxonomy" id="2874970"/>
    <lineage>
        <taxon>Eukaryota</taxon>
        <taxon>Sar</taxon>
        <taxon>Stramenopiles</taxon>
        <taxon>Oomycota</taxon>
        <taxon>Peronosporomycetes</taxon>
        <taxon>Peronosporales</taxon>
        <taxon>Peronosporaceae</taxon>
        <taxon>Peronospora</taxon>
    </lineage>
</organism>
<evidence type="ECO:0000313" key="2">
    <source>
        <dbReference type="Proteomes" id="UP001162060"/>
    </source>
</evidence>
<dbReference type="EMBL" id="CAKLBY020000078">
    <property type="protein sequence ID" value="CAK7924710.1"/>
    <property type="molecule type" value="Genomic_DNA"/>
</dbReference>
<accession>A0AAV1TR45</accession>
<dbReference type="Proteomes" id="UP001162060">
    <property type="component" value="Unassembled WGS sequence"/>
</dbReference>
<gene>
    <name evidence="1" type="ORF">PM001_LOCUS9860</name>
</gene>
<evidence type="ECO:0000313" key="1">
    <source>
        <dbReference type="EMBL" id="CAK7924710.1"/>
    </source>
</evidence>
<sequence length="32" mass="3762">MADDPPPLSKKLRRKQEKTQWLAGWLRATLLN</sequence>
<proteinExistence type="predicted"/>